<name>A0ABT7C3Y2_9MICO</name>
<evidence type="ECO:0000256" key="1">
    <source>
        <dbReference type="SAM" id="MobiDB-lite"/>
    </source>
</evidence>
<dbReference type="EMBL" id="PXVD01000002">
    <property type="protein sequence ID" value="MDJ1369952.1"/>
    <property type="molecule type" value="Genomic_DNA"/>
</dbReference>
<sequence length="202" mass="20553">MKIRAVAAAAIALAIGVGLTGCNMISPQRTELKYDASDGISADLGGVSVQNAMLFTTDEASDANLVFTAVNRSTEDATVTAQVGSSTVENPISANMDKNVLKVGYGDAGPELVSGTEFVSGTTVAVTFSSTYTDSEGASQTAEEVVMVPVLGSDQQDGVLEEYATLMPEPAPAENATETPVATPDAGVDEGTVEGDPAQPAE</sequence>
<gene>
    <name evidence="2" type="ORF">C7K25_00965</name>
</gene>
<keyword evidence="3" id="KW-1185">Reference proteome</keyword>
<feature type="region of interest" description="Disordered" evidence="1">
    <location>
        <begin position="167"/>
        <end position="202"/>
    </location>
</feature>
<evidence type="ECO:0000313" key="2">
    <source>
        <dbReference type="EMBL" id="MDJ1369952.1"/>
    </source>
</evidence>
<evidence type="ECO:0000313" key="3">
    <source>
        <dbReference type="Proteomes" id="UP001170379"/>
    </source>
</evidence>
<dbReference type="PROSITE" id="PS51257">
    <property type="entry name" value="PROKAR_LIPOPROTEIN"/>
    <property type="match status" value="1"/>
</dbReference>
<reference evidence="2" key="2">
    <citation type="journal article" date="2022" name="Sci. Rep.">
        <title>In silico prediction of the enzymes involved in the degradation of the herbicide molinate by Gulosibacter molinativorax ON4T.</title>
        <authorList>
            <person name="Lopes A.R."/>
            <person name="Bunin E."/>
            <person name="Viana A.T."/>
            <person name="Froufe H."/>
            <person name="Munoz-Merida A."/>
            <person name="Pinho D."/>
            <person name="Figueiredo J."/>
            <person name="Barroso C."/>
            <person name="Vaz-Moreira I."/>
            <person name="Bellanger X."/>
            <person name="Egas C."/>
            <person name="Nunes O.C."/>
        </authorList>
    </citation>
    <scope>NUCLEOTIDE SEQUENCE</scope>
    <source>
        <strain evidence="2">ON4</strain>
    </source>
</reference>
<protein>
    <recommendedName>
        <fullName evidence="4">DNA modification methylase</fullName>
    </recommendedName>
</protein>
<evidence type="ECO:0008006" key="4">
    <source>
        <dbReference type="Google" id="ProtNLM"/>
    </source>
</evidence>
<proteinExistence type="predicted"/>
<dbReference type="RefSeq" id="WP_051266006.1">
    <property type="nucleotide sequence ID" value="NZ_CP028426.1"/>
</dbReference>
<reference evidence="2" key="1">
    <citation type="submission" date="2018-03" db="EMBL/GenBank/DDBJ databases">
        <authorList>
            <person name="Nunes O.C."/>
            <person name="Lopes A.R."/>
            <person name="Froufe H."/>
            <person name="Munoz-Merida A."/>
            <person name="Barroso C."/>
            <person name="Egas C."/>
        </authorList>
    </citation>
    <scope>NUCLEOTIDE SEQUENCE</scope>
    <source>
        <strain evidence="2">ON4</strain>
    </source>
</reference>
<organism evidence="2 3">
    <name type="scientific">Gulosibacter molinativorax</name>
    <dbReference type="NCBI Taxonomy" id="256821"/>
    <lineage>
        <taxon>Bacteria</taxon>
        <taxon>Bacillati</taxon>
        <taxon>Actinomycetota</taxon>
        <taxon>Actinomycetes</taxon>
        <taxon>Micrococcales</taxon>
        <taxon>Microbacteriaceae</taxon>
        <taxon>Gulosibacter</taxon>
    </lineage>
</organism>
<dbReference type="Proteomes" id="UP001170379">
    <property type="component" value="Unassembled WGS sequence"/>
</dbReference>
<comment type="caution">
    <text evidence="2">The sequence shown here is derived from an EMBL/GenBank/DDBJ whole genome shotgun (WGS) entry which is preliminary data.</text>
</comment>
<accession>A0ABT7C3Y2</accession>